<evidence type="ECO:0000313" key="6">
    <source>
        <dbReference type="Proteomes" id="UP000282759"/>
    </source>
</evidence>
<organism evidence="5 6">
    <name type="scientific">Mucilaginibacter limnophilus</name>
    <dbReference type="NCBI Taxonomy" id="1932778"/>
    <lineage>
        <taxon>Bacteria</taxon>
        <taxon>Pseudomonadati</taxon>
        <taxon>Bacteroidota</taxon>
        <taxon>Sphingobacteriia</taxon>
        <taxon>Sphingobacteriales</taxon>
        <taxon>Sphingobacteriaceae</taxon>
        <taxon>Mucilaginibacter</taxon>
    </lineage>
</organism>
<proteinExistence type="predicted"/>
<feature type="coiled-coil region" evidence="1">
    <location>
        <begin position="579"/>
        <end position="622"/>
    </location>
</feature>
<keyword evidence="3" id="KW-1133">Transmembrane helix</keyword>
<feature type="transmembrane region" description="Helical" evidence="3">
    <location>
        <begin position="178"/>
        <end position="197"/>
    </location>
</feature>
<dbReference type="PANTHER" id="PTHR34978">
    <property type="entry name" value="POSSIBLE SENSOR-TRANSDUCER PROTEIN BLAR"/>
    <property type="match status" value="1"/>
</dbReference>
<dbReference type="RefSeq" id="WP_127706788.1">
    <property type="nucleotide sequence ID" value="NZ_SACK01000008.1"/>
</dbReference>
<feature type="transmembrane region" description="Helical" evidence="3">
    <location>
        <begin position="217"/>
        <end position="239"/>
    </location>
</feature>
<feature type="compositionally biased region" description="Low complexity" evidence="2">
    <location>
        <begin position="666"/>
        <end position="677"/>
    </location>
</feature>
<dbReference type="Gene3D" id="3.30.2010.10">
    <property type="entry name" value="Metalloproteases ('zincins'), catalytic domain"/>
    <property type="match status" value="1"/>
</dbReference>
<evidence type="ECO:0000256" key="1">
    <source>
        <dbReference type="SAM" id="Coils"/>
    </source>
</evidence>
<dbReference type="OrthoDB" id="15218at2"/>
<dbReference type="AlphaFoldDB" id="A0A3S2WWH1"/>
<comment type="caution">
    <text evidence="5">The sequence shown here is derived from an EMBL/GenBank/DDBJ whole genome shotgun (WGS) entry which is preliminary data.</text>
</comment>
<dbReference type="Pfam" id="PF05569">
    <property type="entry name" value="Peptidase_M56"/>
    <property type="match status" value="1"/>
</dbReference>
<accession>A0A3S2WWH1</accession>
<dbReference type="InterPro" id="IPR052173">
    <property type="entry name" value="Beta-lactam_resp_regulator"/>
</dbReference>
<keyword evidence="3" id="KW-0812">Transmembrane</keyword>
<evidence type="ECO:0000256" key="3">
    <source>
        <dbReference type="SAM" id="Phobius"/>
    </source>
</evidence>
<feature type="transmembrane region" description="Helical" evidence="3">
    <location>
        <begin position="20"/>
        <end position="40"/>
    </location>
</feature>
<feature type="domain" description="Peptidase M56" evidence="4">
    <location>
        <begin position="62"/>
        <end position="296"/>
    </location>
</feature>
<dbReference type="Proteomes" id="UP000282759">
    <property type="component" value="Unassembled WGS sequence"/>
</dbReference>
<evidence type="ECO:0000259" key="4">
    <source>
        <dbReference type="Pfam" id="PF05569"/>
    </source>
</evidence>
<feature type="region of interest" description="Disordered" evidence="2">
    <location>
        <begin position="641"/>
        <end position="677"/>
    </location>
</feature>
<feature type="transmembrane region" description="Helical" evidence="3">
    <location>
        <begin position="109"/>
        <end position="130"/>
    </location>
</feature>
<evidence type="ECO:0000313" key="5">
    <source>
        <dbReference type="EMBL" id="RVT98315.1"/>
    </source>
</evidence>
<keyword evidence="6" id="KW-1185">Reference proteome</keyword>
<protein>
    <recommendedName>
        <fullName evidence="4">Peptidase M56 domain-containing protein</fullName>
    </recommendedName>
</protein>
<dbReference type="PANTHER" id="PTHR34978:SF3">
    <property type="entry name" value="SLR0241 PROTEIN"/>
    <property type="match status" value="1"/>
</dbReference>
<feature type="transmembrane region" description="Helical" evidence="3">
    <location>
        <begin position="308"/>
        <end position="329"/>
    </location>
</feature>
<sequence length="677" mass="76380">METLLNNISQVLGITVIHSLWQGLLVYLLLQIVLSCAPSLSSAKKHNLGMLALLAMAGWFVVTFFNEVSHVDWLAKQALDNVAPFNFVPSPVSRVVNQPDSYQYIIKQYLPYITVVYLIGLLLNALKLCFAWRNIIQVKRSLTVVDELQQAVKTYTEQLNISKNVSVNISRMVDVPGVIGFMKPIILLPVTLSTSLSSAEVEAILLHELAHIKRNDYLFNLLQQVIGVLMFFNPFAILVNRIINTERENSCDDHVVEMTGQPLVYARALLKLEQYKPNLQLALAATGKKYVLLNRIERIMTTRKLTANVRHILAVILLFTLSLGSIAWLNPEIKNNKIVINPIAIARNLFADTVPGKKPVKKGVKKKTTTGVYKIKTEKGKTVIYSFDDDPELARLSAEVEKHGEAIEKFYESAEFKKLSEEMEKNGEAISAYYDSPEMRKLIEEQEKLSEEFDKKWSNNPEMEKLEKQLDEAGKQIDQYYDAPAFKTLEKQLEAASTRLEKSNFGSAEFNKNRAEVSRLSKEVGAYAQNPQIKAQQDKVRELGQKVRDYYQSPEFKAQQSRIRTLGDSIGKLHNNAAIKQQQQALRQLGEKMRAYRDNPQIKQQQKLLAEASAKLRAYTNSPAFKEKLKQRNVIIRSFDASDEAVADPRATPDAEAVPDVPPAPDIVAPASPVDPK</sequence>
<dbReference type="InterPro" id="IPR008756">
    <property type="entry name" value="Peptidase_M56"/>
</dbReference>
<keyword evidence="1" id="KW-0175">Coiled coil</keyword>
<dbReference type="EMBL" id="SACK01000008">
    <property type="protein sequence ID" value="RVT98315.1"/>
    <property type="molecule type" value="Genomic_DNA"/>
</dbReference>
<dbReference type="CDD" id="cd07341">
    <property type="entry name" value="M56_BlaR1_MecR1_like"/>
    <property type="match status" value="1"/>
</dbReference>
<evidence type="ECO:0000256" key="2">
    <source>
        <dbReference type="SAM" id="MobiDB-lite"/>
    </source>
</evidence>
<keyword evidence="3" id="KW-0472">Membrane</keyword>
<name>A0A3S2WWH1_9SPHI</name>
<reference evidence="5 6" key="1">
    <citation type="submission" date="2019-01" db="EMBL/GenBank/DDBJ databases">
        <authorList>
            <person name="Chen W.-M."/>
        </authorList>
    </citation>
    <scope>NUCLEOTIDE SEQUENCE [LARGE SCALE GENOMIC DNA]</scope>
    <source>
        <strain evidence="5 6">YBJ-36</strain>
    </source>
</reference>
<feature type="transmembrane region" description="Helical" evidence="3">
    <location>
        <begin position="47"/>
        <end position="65"/>
    </location>
</feature>
<gene>
    <name evidence="5" type="ORF">EOD41_16080</name>
</gene>